<feature type="transmembrane region" description="Helical" evidence="1">
    <location>
        <begin position="27"/>
        <end position="47"/>
    </location>
</feature>
<evidence type="ECO:0000256" key="1">
    <source>
        <dbReference type="SAM" id="Phobius"/>
    </source>
</evidence>
<dbReference type="EMBL" id="UINC01152334">
    <property type="protein sequence ID" value="SVD46462.1"/>
    <property type="molecule type" value="Genomic_DNA"/>
</dbReference>
<keyword evidence="1" id="KW-0472">Membrane</keyword>
<proteinExistence type="predicted"/>
<keyword evidence="1" id="KW-0812">Transmembrane</keyword>
<gene>
    <name evidence="2" type="ORF">METZ01_LOCUS399316</name>
</gene>
<dbReference type="GO" id="GO:0016020">
    <property type="term" value="C:membrane"/>
    <property type="evidence" value="ECO:0007669"/>
    <property type="project" value="InterPro"/>
</dbReference>
<feature type="non-terminal residue" evidence="2">
    <location>
        <position position="96"/>
    </location>
</feature>
<protein>
    <recommendedName>
        <fullName evidence="3">Membrane protein FxsA</fullName>
    </recommendedName>
</protein>
<evidence type="ECO:0000313" key="2">
    <source>
        <dbReference type="EMBL" id="SVD46462.1"/>
    </source>
</evidence>
<accession>A0A382VIX0</accession>
<reference evidence="2" key="1">
    <citation type="submission" date="2018-05" db="EMBL/GenBank/DDBJ databases">
        <authorList>
            <person name="Lanie J.A."/>
            <person name="Ng W.-L."/>
            <person name="Kazmierczak K.M."/>
            <person name="Andrzejewski T.M."/>
            <person name="Davidsen T.M."/>
            <person name="Wayne K.J."/>
            <person name="Tettelin H."/>
            <person name="Glass J.I."/>
            <person name="Rusch D."/>
            <person name="Podicherti R."/>
            <person name="Tsui H.-C.T."/>
            <person name="Winkler M.E."/>
        </authorList>
    </citation>
    <scope>NUCLEOTIDE SEQUENCE</scope>
</reference>
<dbReference type="AlphaFoldDB" id="A0A382VIX0"/>
<organism evidence="2">
    <name type="scientific">marine metagenome</name>
    <dbReference type="NCBI Taxonomy" id="408172"/>
    <lineage>
        <taxon>unclassified sequences</taxon>
        <taxon>metagenomes</taxon>
        <taxon>ecological metagenomes</taxon>
    </lineage>
</organism>
<dbReference type="Pfam" id="PF04186">
    <property type="entry name" value="FxsA"/>
    <property type="match status" value="1"/>
</dbReference>
<dbReference type="PANTHER" id="PTHR35335">
    <property type="entry name" value="UPF0716 PROTEIN FXSA"/>
    <property type="match status" value="1"/>
</dbReference>
<name>A0A382VIX0_9ZZZZ</name>
<dbReference type="InterPro" id="IPR007313">
    <property type="entry name" value="FxsA"/>
</dbReference>
<keyword evidence="1" id="KW-1133">Transmembrane helix</keyword>
<evidence type="ECO:0008006" key="3">
    <source>
        <dbReference type="Google" id="ProtNLM"/>
    </source>
</evidence>
<sequence length="96" mass="10160">MLVKFLLLFTVVPVIELALLIEAGQYLGVLPTVMAVLGTGFVGALLARNQGYLAVRRLQQALSAGRFPGEEIVDGVLILSGGLLLLTPGFFTDFVG</sequence>
<dbReference type="NCBIfam" id="NF008528">
    <property type="entry name" value="PRK11463.1-2"/>
    <property type="match status" value="1"/>
</dbReference>
<dbReference type="PANTHER" id="PTHR35335:SF1">
    <property type="entry name" value="UPF0716 PROTEIN FXSA"/>
    <property type="match status" value="1"/>
</dbReference>